<gene>
    <name evidence="1" type="ORF">RV045_04175</name>
</gene>
<keyword evidence="2" id="KW-1185">Reference proteome</keyword>
<comment type="caution">
    <text evidence="1">The sequence shown here is derived from an EMBL/GenBank/DDBJ whole genome shotgun (WGS) entry which is preliminary data.</text>
</comment>
<reference evidence="1" key="1">
    <citation type="submission" date="2023-10" db="EMBL/GenBank/DDBJ databases">
        <title>Amphibacter perezi, gen. nov., sp. nov. a novel taxa of the family Comamonadaceae, class Betaproteobacteria isolated from the skin microbiota of Pelophylax perezi from different populations.</title>
        <authorList>
            <person name="Costa S."/>
            <person name="Proenca D.N."/>
            <person name="Lopes I."/>
            <person name="Morais P.V."/>
        </authorList>
    </citation>
    <scope>NUCLEOTIDE SEQUENCE</scope>
    <source>
        <strain evidence="1">SL12-8</strain>
    </source>
</reference>
<evidence type="ECO:0000313" key="1">
    <source>
        <dbReference type="EMBL" id="MEJ7137629.1"/>
    </source>
</evidence>
<dbReference type="Proteomes" id="UP001364695">
    <property type="component" value="Unassembled WGS sequence"/>
</dbReference>
<sequence length="301" mass="31963">MKQVIAQIPAPGRHWVGDGFPVHGMFGYQQGALARSPFLMLDYAAPMDFPPNPGAQRRGVGSHPHRGFETVTIVYDGEVQHRDSAGGGGVIGPGDVQWMTAGRGLVHDEFHSDDYSARGGPFHMVQLWVNLPQKDKMTTPRYQAITDATIPRVTLPGGAGTARLIAGELAGQRGPAQTFTPMNVWDVQIAAGATVHLDQPDGWTALVLVQSGEVTAGDGAQARHAGPASLLQFSREGRTLALTAQSDARLLLMAGEPIAEPVVGYGPFVMNTQDEIVQAIQDFNSGHFGEIVETVTAGTPA</sequence>
<organism evidence="1 2">
    <name type="scientific">Amphibiibacter pelophylacis</name>
    <dbReference type="NCBI Taxonomy" id="1799477"/>
    <lineage>
        <taxon>Bacteria</taxon>
        <taxon>Pseudomonadati</taxon>
        <taxon>Pseudomonadota</taxon>
        <taxon>Betaproteobacteria</taxon>
        <taxon>Burkholderiales</taxon>
        <taxon>Sphaerotilaceae</taxon>
        <taxon>Amphibiibacter</taxon>
    </lineage>
</organism>
<accession>A0ACC6P1E2</accession>
<dbReference type="EMBL" id="JAWDIE010000005">
    <property type="protein sequence ID" value="MEJ7137629.1"/>
    <property type="molecule type" value="Genomic_DNA"/>
</dbReference>
<evidence type="ECO:0000313" key="2">
    <source>
        <dbReference type="Proteomes" id="UP001364695"/>
    </source>
</evidence>
<name>A0ACC6P1E2_9BURK</name>
<protein>
    <submittedName>
        <fullName evidence="1">Pirin family protein</fullName>
    </submittedName>
</protein>
<proteinExistence type="predicted"/>